<feature type="transmembrane region" description="Helical" evidence="7">
    <location>
        <begin position="74"/>
        <end position="94"/>
    </location>
</feature>
<keyword evidence="5 7" id="KW-1133">Transmembrane helix</keyword>
<feature type="domain" description="EamA" evidence="8">
    <location>
        <begin position="7"/>
        <end position="146"/>
    </location>
</feature>
<keyword evidence="10" id="KW-1185">Reference proteome</keyword>
<keyword evidence="3" id="KW-1003">Cell membrane</keyword>
<dbReference type="SUPFAM" id="SSF103481">
    <property type="entry name" value="Multidrug resistance efflux transporter EmrE"/>
    <property type="match status" value="2"/>
</dbReference>
<dbReference type="eggNOG" id="COG0697">
    <property type="taxonomic scope" value="Bacteria"/>
</dbReference>
<evidence type="ECO:0000313" key="10">
    <source>
        <dbReference type="Proteomes" id="UP000003280"/>
    </source>
</evidence>
<feature type="transmembrane region" description="Helical" evidence="7">
    <location>
        <begin position="9"/>
        <end position="29"/>
    </location>
</feature>
<dbReference type="InterPro" id="IPR050638">
    <property type="entry name" value="AA-Vitamin_Transporters"/>
</dbReference>
<dbReference type="OrthoDB" id="9810818at2"/>
<feature type="transmembrane region" description="Helical" evidence="7">
    <location>
        <begin position="135"/>
        <end position="155"/>
    </location>
</feature>
<dbReference type="STRING" id="862517.HMPREF9225_0304"/>
<feature type="transmembrane region" description="Helical" evidence="7">
    <location>
        <begin position="217"/>
        <end position="237"/>
    </location>
</feature>
<comment type="similarity">
    <text evidence="2">Belongs to the EamA transporter family.</text>
</comment>
<dbReference type="Proteomes" id="UP000003280">
    <property type="component" value="Unassembled WGS sequence"/>
</dbReference>
<proteinExistence type="inferred from homology"/>
<dbReference type="HOGENOM" id="CLU_033863_19_0_9"/>
<evidence type="ECO:0000259" key="8">
    <source>
        <dbReference type="Pfam" id="PF00892"/>
    </source>
</evidence>
<dbReference type="GO" id="GO:0005886">
    <property type="term" value="C:plasma membrane"/>
    <property type="evidence" value="ECO:0007669"/>
    <property type="project" value="UniProtKB-SubCell"/>
</dbReference>
<evidence type="ECO:0000256" key="2">
    <source>
        <dbReference type="ARBA" id="ARBA00007362"/>
    </source>
</evidence>
<evidence type="ECO:0000256" key="1">
    <source>
        <dbReference type="ARBA" id="ARBA00004651"/>
    </source>
</evidence>
<protein>
    <submittedName>
        <fullName evidence="9">Putative membrane protein</fullName>
    </submittedName>
</protein>
<evidence type="ECO:0000256" key="6">
    <source>
        <dbReference type="ARBA" id="ARBA00023136"/>
    </source>
</evidence>
<dbReference type="InterPro" id="IPR000620">
    <property type="entry name" value="EamA_dom"/>
</dbReference>
<dbReference type="EMBL" id="AEEH01000018">
    <property type="protein sequence ID" value="EFM25985.1"/>
    <property type="molecule type" value="Genomic_DNA"/>
</dbReference>
<keyword evidence="6 7" id="KW-0472">Membrane</keyword>
<dbReference type="AlphaFoldDB" id="E0NJG5"/>
<name>E0NJG5_9FIRM</name>
<feature type="domain" description="EamA" evidence="8">
    <location>
        <begin position="160"/>
        <end position="291"/>
    </location>
</feature>
<feature type="transmembrane region" description="Helical" evidence="7">
    <location>
        <begin position="185"/>
        <end position="205"/>
    </location>
</feature>
<accession>E0NJG5</accession>
<dbReference type="PANTHER" id="PTHR32322">
    <property type="entry name" value="INNER MEMBRANE TRANSPORTER"/>
    <property type="match status" value="1"/>
</dbReference>
<evidence type="ECO:0000256" key="5">
    <source>
        <dbReference type="ARBA" id="ARBA00022989"/>
    </source>
</evidence>
<comment type="caution">
    <text evidence="9">The sequence shown here is derived from an EMBL/GenBank/DDBJ whole genome shotgun (WGS) entry which is preliminary data.</text>
</comment>
<evidence type="ECO:0000256" key="7">
    <source>
        <dbReference type="SAM" id="Phobius"/>
    </source>
</evidence>
<dbReference type="PANTHER" id="PTHR32322:SF18">
    <property type="entry name" value="S-ADENOSYLMETHIONINE_S-ADENOSYLHOMOCYSTEINE TRANSPORTER"/>
    <property type="match status" value="1"/>
</dbReference>
<comment type="subcellular location">
    <subcellularLocation>
        <location evidence="1">Cell membrane</location>
        <topology evidence="1">Multi-pass membrane protein</topology>
    </subcellularLocation>
</comment>
<dbReference type="RefSeq" id="WP_008901140.1">
    <property type="nucleotide sequence ID" value="NZ_GL397071.1"/>
</dbReference>
<dbReference type="InterPro" id="IPR037185">
    <property type="entry name" value="EmrE-like"/>
</dbReference>
<evidence type="ECO:0000256" key="4">
    <source>
        <dbReference type="ARBA" id="ARBA00022692"/>
    </source>
</evidence>
<organism evidence="9 10">
    <name type="scientific">Peptoniphilus duerdenii ATCC BAA-1640</name>
    <dbReference type="NCBI Taxonomy" id="862517"/>
    <lineage>
        <taxon>Bacteria</taxon>
        <taxon>Bacillati</taxon>
        <taxon>Bacillota</taxon>
        <taxon>Tissierellia</taxon>
        <taxon>Tissierellales</taxon>
        <taxon>Peptoniphilaceae</taxon>
        <taxon>Peptoniphilus</taxon>
    </lineage>
</organism>
<evidence type="ECO:0000256" key="3">
    <source>
        <dbReference type="ARBA" id="ARBA00022475"/>
    </source>
</evidence>
<gene>
    <name evidence="9" type="ORF">HMPREF9225_0304</name>
</gene>
<dbReference type="Pfam" id="PF00892">
    <property type="entry name" value="EamA"/>
    <property type="match status" value="2"/>
</dbReference>
<feature type="transmembrane region" description="Helical" evidence="7">
    <location>
        <begin position="41"/>
        <end position="58"/>
    </location>
</feature>
<feature type="transmembrane region" description="Helical" evidence="7">
    <location>
        <begin position="249"/>
        <end position="268"/>
    </location>
</feature>
<evidence type="ECO:0000313" key="9">
    <source>
        <dbReference type="EMBL" id="EFM25985.1"/>
    </source>
</evidence>
<feature type="transmembrane region" description="Helical" evidence="7">
    <location>
        <begin position="106"/>
        <end position="123"/>
    </location>
</feature>
<reference evidence="9 10" key="1">
    <citation type="submission" date="2010-07" db="EMBL/GenBank/DDBJ databases">
        <authorList>
            <person name="Muzny D."/>
            <person name="Qin X."/>
            <person name="Deng J."/>
            <person name="Jiang H."/>
            <person name="Liu Y."/>
            <person name="Qu J."/>
            <person name="Song X.-Z."/>
            <person name="Zhang L."/>
            <person name="Thornton R."/>
            <person name="Coyle M."/>
            <person name="Francisco L."/>
            <person name="Jackson L."/>
            <person name="Javaid M."/>
            <person name="Korchina V."/>
            <person name="Kovar C."/>
            <person name="Mata R."/>
            <person name="Mathew T."/>
            <person name="Ngo R."/>
            <person name="Nguyen L."/>
            <person name="Nguyen N."/>
            <person name="Okwuonu G."/>
            <person name="Ongeri F."/>
            <person name="Pham C."/>
            <person name="Simmons D."/>
            <person name="Wilczek-Boney K."/>
            <person name="Hale W."/>
            <person name="Jakkamsetti A."/>
            <person name="Pham P."/>
            <person name="Ruth R."/>
            <person name="San Lucas F."/>
            <person name="Warren J."/>
            <person name="Zhang J."/>
            <person name="Zhao Z."/>
            <person name="Zhou C."/>
            <person name="Zhu D."/>
            <person name="Lee S."/>
            <person name="Bess C."/>
            <person name="Blankenburg K."/>
            <person name="Forbes L."/>
            <person name="Fu Q."/>
            <person name="Gubbala S."/>
            <person name="Hirani K."/>
            <person name="Jayaseelan J.C."/>
            <person name="Lara F."/>
            <person name="Munidasa M."/>
            <person name="Palculict T."/>
            <person name="Patil S."/>
            <person name="Pu L.-L."/>
            <person name="Saada N."/>
            <person name="Tang L."/>
            <person name="Weissenberger G."/>
            <person name="Zhu Y."/>
            <person name="Hemphill L."/>
            <person name="Shang Y."/>
            <person name="Youmans B."/>
            <person name="Ayvaz T."/>
            <person name="Ross M."/>
            <person name="Santibanez J."/>
            <person name="Aqrawi P."/>
            <person name="Gross S."/>
            <person name="Joshi V."/>
            <person name="Fowler G."/>
            <person name="Nazareth L."/>
            <person name="Reid J."/>
            <person name="Worley K."/>
            <person name="Petrosino J."/>
            <person name="Highlander S."/>
            <person name="Gibbs R."/>
        </authorList>
    </citation>
    <scope>NUCLEOTIDE SEQUENCE [LARGE SCALE GENOMIC DNA]</scope>
    <source>
        <strain evidence="9 10">ATCC BAA-1640</strain>
    </source>
</reference>
<feature type="transmembrane region" description="Helical" evidence="7">
    <location>
        <begin position="161"/>
        <end position="178"/>
    </location>
</feature>
<sequence>MKNKNLKGYLYTLLGATFWGLSGTCAYYLMNDRSIPPLDLSTYRMLIAGSIMLIYILIKNGKEALRVFTNLKDTFVLISFSIFGMAAMQVTYLITISYTNAPTATVLQYTGIVMIVVLVCVLETRLPYRAEGFSIIFAILGTFFLATRGNIHTLVISNEGLLYGGLSAVAMMIYTLVPPKLLKKYGTINITALATFISGVMMILVSRPPIPEKIDSLIILAFMGLTFFGTIISYTLYFEGLSIIGPVKTSLIACVEPISALLFSMVLLGEHFVFMDFVGIMCILFAVAILSIKDLWVKE</sequence>
<keyword evidence="4 7" id="KW-0812">Transmembrane</keyword>
<feature type="transmembrane region" description="Helical" evidence="7">
    <location>
        <begin position="274"/>
        <end position="292"/>
    </location>
</feature>